<organism evidence="2 3">
    <name type="scientific">Pseudaquabacterium terrae</name>
    <dbReference type="NCBI Taxonomy" id="2732868"/>
    <lineage>
        <taxon>Bacteria</taxon>
        <taxon>Pseudomonadati</taxon>
        <taxon>Pseudomonadota</taxon>
        <taxon>Betaproteobacteria</taxon>
        <taxon>Burkholderiales</taxon>
        <taxon>Sphaerotilaceae</taxon>
        <taxon>Pseudaquabacterium</taxon>
    </lineage>
</organism>
<dbReference type="Proteomes" id="UP000737171">
    <property type="component" value="Unassembled WGS sequence"/>
</dbReference>
<protein>
    <submittedName>
        <fullName evidence="2">ABC transporter permease</fullName>
    </submittedName>
</protein>
<dbReference type="EMBL" id="JABRWJ010000004">
    <property type="protein sequence ID" value="NRF68365.1"/>
    <property type="molecule type" value="Genomic_DNA"/>
</dbReference>
<comment type="caution">
    <text evidence="2">The sequence shown here is derived from an EMBL/GenBank/DDBJ whole genome shotgun (WGS) entry which is preliminary data.</text>
</comment>
<dbReference type="RefSeq" id="WP_173123941.1">
    <property type="nucleotide sequence ID" value="NZ_JABRWJ010000004.1"/>
</dbReference>
<keyword evidence="1" id="KW-0472">Membrane</keyword>
<reference evidence="2 3" key="1">
    <citation type="submission" date="2020-05" db="EMBL/GenBank/DDBJ databases">
        <title>Aquincola sp. isolate from soil.</title>
        <authorList>
            <person name="Han J."/>
            <person name="Kim D.-U."/>
        </authorList>
    </citation>
    <scope>NUCLEOTIDE SEQUENCE [LARGE SCALE GENOMIC DNA]</scope>
    <source>
        <strain evidence="2 3">S2</strain>
    </source>
</reference>
<proteinExistence type="predicted"/>
<feature type="transmembrane region" description="Helical" evidence="1">
    <location>
        <begin position="245"/>
        <end position="264"/>
    </location>
</feature>
<keyword evidence="3" id="KW-1185">Reference proteome</keyword>
<evidence type="ECO:0000313" key="2">
    <source>
        <dbReference type="EMBL" id="NRF68365.1"/>
    </source>
</evidence>
<feature type="transmembrane region" description="Helical" evidence="1">
    <location>
        <begin position="106"/>
        <end position="130"/>
    </location>
</feature>
<feature type="transmembrane region" description="Helical" evidence="1">
    <location>
        <begin position="151"/>
        <end position="179"/>
    </location>
</feature>
<feature type="transmembrane region" description="Helical" evidence="1">
    <location>
        <begin position="20"/>
        <end position="42"/>
    </location>
</feature>
<evidence type="ECO:0000256" key="1">
    <source>
        <dbReference type="SAM" id="Phobius"/>
    </source>
</evidence>
<accession>A0ABX2EIE3</accession>
<name>A0ABX2EIE3_9BURK</name>
<keyword evidence="1" id="KW-1133">Transmembrane helix</keyword>
<gene>
    <name evidence="2" type="ORF">HLB44_15330</name>
</gene>
<dbReference type="InterPro" id="IPR030802">
    <property type="entry name" value="Permease_MalE"/>
</dbReference>
<evidence type="ECO:0000313" key="3">
    <source>
        <dbReference type="Proteomes" id="UP000737171"/>
    </source>
</evidence>
<feature type="transmembrane region" description="Helical" evidence="1">
    <location>
        <begin position="199"/>
        <end position="224"/>
    </location>
</feature>
<keyword evidence="1" id="KW-0812">Transmembrane</keyword>
<feature type="transmembrane region" description="Helical" evidence="1">
    <location>
        <begin position="63"/>
        <end position="86"/>
    </location>
</feature>
<dbReference type="Pfam" id="PF02405">
    <property type="entry name" value="MlaE"/>
    <property type="match status" value="1"/>
</dbReference>
<sequence>MPRAALFAHRASAPFTRWFAGWWRVVQFSTLMLTLAASPASYRGGEQRRALAQHLVAGTSAALAWFTLVAALATLVITRIVLVTAISYGLSRYALEMLIRVLVLELIPLAAAFFVAVRFALPAGTEIVALRRSGRFAALQAAGRDPLRHELLPRALAGVFAVWMLAAASGVTALVLAYLVAHGFSPWGLAGYSRTVGHVLSPTVALVFVLKTLLFSLAVALMPLASAMADAPARRTRAGPELRGLIRMLAVMVLIELGSLMVNYY</sequence>